<gene>
    <name evidence="2" type="ORF">ARALYDRAFT_666796</name>
</gene>
<proteinExistence type="predicted"/>
<dbReference type="PANTHER" id="PTHR31293:SF12">
    <property type="entry name" value="RNI-LIKE SUPERFAMILY PROTEIN"/>
    <property type="match status" value="1"/>
</dbReference>
<dbReference type="Gramene" id="Al_scaffold_0005_2831">
    <property type="protein sequence ID" value="Al_scaffold_0005_2831"/>
    <property type="gene ID" value="Al_scaffold_0005_2831"/>
</dbReference>
<dbReference type="PANTHER" id="PTHR31293">
    <property type="entry name" value="RNI-LIKE SUPERFAMILY PROTEIN"/>
    <property type="match status" value="1"/>
</dbReference>
<evidence type="ECO:0000313" key="3">
    <source>
        <dbReference type="Proteomes" id="UP000008694"/>
    </source>
</evidence>
<dbReference type="InterPro" id="IPR006566">
    <property type="entry name" value="FBD"/>
</dbReference>
<dbReference type="Proteomes" id="UP000008694">
    <property type="component" value="Unassembled WGS sequence"/>
</dbReference>
<name>D7LW96_ARALL</name>
<evidence type="ECO:0000259" key="1">
    <source>
        <dbReference type="SMART" id="SM00579"/>
    </source>
</evidence>
<evidence type="ECO:0000313" key="2">
    <source>
        <dbReference type="EMBL" id="EFH54512.1"/>
    </source>
</evidence>
<dbReference type="HOGENOM" id="CLU_1139368_0_0_1"/>
<dbReference type="InterPro" id="IPR055294">
    <property type="entry name" value="FBL60-like"/>
</dbReference>
<dbReference type="SMART" id="SM00579">
    <property type="entry name" value="FBD"/>
    <property type="match status" value="1"/>
</dbReference>
<organism evidence="3">
    <name type="scientific">Arabidopsis lyrata subsp. lyrata</name>
    <name type="common">Lyre-leaved rock-cress</name>
    <dbReference type="NCBI Taxonomy" id="81972"/>
    <lineage>
        <taxon>Eukaryota</taxon>
        <taxon>Viridiplantae</taxon>
        <taxon>Streptophyta</taxon>
        <taxon>Embryophyta</taxon>
        <taxon>Tracheophyta</taxon>
        <taxon>Spermatophyta</taxon>
        <taxon>Magnoliopsida</taxon>
        <taxon>eudicotyledons</taxon>
        <taxon>Gunneridae</taxon>
        <taxon>Pentapetalae</taxon>
        <taxon>rosids</taxon>
        <taxon>malvids</taxon>
        <taxon>Brassicales</taxon>
        <taxon>Brassicaceae</taxon>
        <taxon>Camelineae</taxon>
        <taxon>Arabidopsis</taxon>
    </lineage>
</organism>
<keyword evidence="3" id="KW-1185">Reference proteome</keyword>
<sequence>MVVRSKGFSLLVQCSWNYCCMKSNGNIGNGLALCQVRPLRDLPSSVEIFYGFEGSDFGSITFDTPSLVFLEYVDFVPDEYPFVNFDSLVEAKLDLVLTVHHTWNGELIIDSDNISSNPTNLLKGLKNVQILALTCSSVEGSLHDNQCKPESVCECMSGYSCLLSCPVKILVITRYKGTKGELEQMKHFLGKLSCLVLVTISFWTRDDDEKLRLTTDLLMLPRASVNCKIQIRFSNKLLQVFPLI</sequence>
<feature type="domain" description="FBD" evidence="1">
    <location>
        <begin position="160"/>
        <end position="232"/>
    </location>
</feature>
<reference evidence="3" key="1">
    <citation type="journal article" date="2011" name="Nat. Genet.">
        <title>The Arabidopsis lyrata genome sequence and the basis of rapid genome size change.</title>
        <authorList>
            <person name="Hu T.T."/>
            <person name="Pattyn P."/>
            <person name="Bakker E.G."/>
            <person name="Cao J."/>
            <person name="Cheng J.-F."/>
            <person name="Clark R.M."/>
            <person name="Fahlgren N."/>
            <person name="Fawcett J.A."/>
            <person name="Grimwood J."/>
            <person name="Gundlach H."/>
            <person name="Haberer G."/>
            <person name="Hollister J.D."/>
            <person name="Ossowski S."/>
            <person name="Ottilar R.P."/>
            <person name="Salamov A.A."/>
            <person name="Schneeberger K."/>
            <person name="Spannagl M."/>
            <person name="Wang X."/>
            <person name="Yang L."/>
            <person name="Nasrallah M.E."/>
            <person name="Bergelson J."/>
            <person name="Carrington J.C."/>
            <person name="Gaut B.S."/>
            <person name="Schmutz J."/>
            <person name="Mayer K.F.X."/>
            <person name="Van de Peer Y."/>
            <person name="Grigoriev I.V."/>
            <person name="Nordborg M."/>
            <person name="Weigel D."/>
            <person name="Guo Y.-L."/>
        </authorList>
    </citation>
    <scope>NUCLEOTIDE SEQUENCE [LARGE SCALE GENOMIC DNA]</scope>
    <source>
        <strain evidence="3">cv. MN47</strain>
    </source>
</reference>
<protein>
    <submittedName>
        <fullName evidence="2">Predicted protein</fullName>
    </submittedName>
</protein>
<accession>D7LW96</accession>
<dbReference type="EMBL" id="GL348717">
    <property type="protein sequence ID" value="EFH54512.1"/>
    <property type="molecule type" value="Genomic_DNA"/>
</dbReference>
<dbReference type="AlphaFoldDB" id="D7LW96"/>